<organism evidence="3">
    <name type="scientific">Aegilops tauschii</name>
    <name type="common">Tausch's goatgrass</name>
    <name type="synonym">Aegilops squarrosa</name>
    <dbReference type="NCBI Taxonomy" id="37682"/>
    <lineage>
        <taxon>Eukaryota</taxon>
        <taxon>Viridiplantae</taxon>
        <taxon>Streptophyta</taxon>
        <taxon>Embryophyta</taxon>
        <taxon>Tracheophyta</taxon>
        <taxon>Spermatophyta</taxon>
        <taxon>Magnoliopsida</taxon>
        <taxon>Liliopsida</taxon>
        <taxon>Poales</taxon>
        <taxon>Poaceae</taxon>
        <taxon>BOP clade</taxon>
        <taxon>Pooideae</taxon>
        <taxon>Triticodae</taxon>
        <taxon>Triticeae</taxon>
        <taxon>Triticinae</taxon>
        <taxon>Aegilops</taxon>
    </lineage>
</organism>
<dbReference type="InterPro" id="IPR050898">
    <property type="entry name" value="Plant_acyltransferase"/>
</dbReference>
<evidence type="ECO:0000313" key="3">
    <source>
        <dbReference type="EnsemblPlants" id="EMT32362"/>
    </source>
</evidence>
<accession>M8CXE1</accession>
<dbReference type="PANTHER" id="PTHR31147:SF55">
    <property type="entry name" value="HXXXD-TYPE ACYL-TRANSFERASE FAMILY PROTEIN"/>
    <property type="match status" value="1"/>
</dbReference>
<dbReference type="EnsemblPlants" id="EMT32362">
    <property type="protein sequence ID" value="EMT32362"/>
    <property type="gene ID" value="F775_18552"/>
</dbReference>
<comment type="similarity">
    <text evidence="1">Belongs to the plant acyltransferase family.</text>
</comment>
<reference evidence="3" key="1">
    <citation type="submission" date="2015-06" db="UniProtKB">
        <authorList>
            <consortium name="EnsemblPlants"/>
        </authorList>
    </citation>
    <scope>IDENTIFICATION</scope>
</reference>
<dbReference type="PANTHER" id="PTHR31147">
    <property type="entry name" value="ACYL TRANSFERASE 4"/>
    <property type="match status" value="1"/>
</dbReference>
<dbReference type="AlphaFoldDB" id="M8CXE1"/>
<dbReference type="InterPro" id="IPR023213">
    <property type="entry name" value="CAT-like_dom_sf"/>
</dbReference>
<name>M8CXE1_AEGTA</name>
<evidence type="ECO:0000256" key="1">
    <source>
        <dbReference type="ARBA" id="ARBA00009861"/>
    </source>
</evidence>
<proteinExistence type="inferred from homology"/>
<protein>
    <submittedName>
        <fullName evidence="3">3'-N-debenzoyl-2'-deoxytaxol N-benzoyltransferase</fullName>
    </submittedName>
</protein>
<dbReference type="Gene3D" id="3.30.559.10">
    <property type="entry name" value="Chloramphenicol acetyltransferase-like domain"/>
    <property type="match status" value="3"/>
</dbReference>
<evidence type="ECO:0000256" key="2">
    <source>
        <dbReference type="SAM" id="MobiDB-lite"/>
    </source>
</evidence>
<dbReference type="GO" id="GO:0016747">
    <property type="term" value="F:acyltransferase activity, transferring groups other than amino-acyl groups"/>
    <property type="evidence" value="ECO:0007669"/>
    <property type="project" value="UniProtKB-ARBA"/>
</dbReference>
<sequence length="473" mass="49335">MSIGVSKSLPVVVVGPCAGIVHLSSFDRCIAPIPVTLLLVFDQPIDGPVETIKKALSRALAHYPPMAGRLAATGDDGELHIACTGEGVSFVGAAVSCALDDDEVTTPALLLGDLAVGYPAEYCGLSDAFLLMQVTEFSCGGFVVGMTWNHVMADAAGMAQFLQAVGELARGMPAPAVVPVTEFSCGGFVVGMTWNHVMADAAGMAQCRRAVGEPARGVPAPPVVPVRSEIDGSLPRLPPAMVAAVRSQMRMETEELASLDVTIPSSLVGRIKAECAGDCTVFEAVAAVLWRCRTRAVISDSDADTDDPAPLAFPSNVRGLVGAKEGYYGNCVTMHQVQATSGAVASGDIKDLVKLIKLAKEKASDIFRSSRDAVSGGESETDAGSSGEQPQLAPPCSRYNTLSVTSWRNLGFEAVDFGRGTPARVMWKAHQTVGFICVVCPPCKGEDGVNVVSLCVKPEHADAFVAELAALNI</sequence>
<feature type="region of interest" description="Disordered" evidence="2">
    <location>
        <begin position="370"/>
        <end position="395"/>
    </location>
</feature>
<dbReference type="Pfam" id="PF02458">
    <property type="entry name" value="Transferase"/>
    <property type="match status" value="1"/>
</dbReference>